<dbReference type="PANTHER" id="PTHR36456">
    <property type="entry name" value="UPF0232 PROTEIN SCO3875"/>
    <property type="match status" value="1"/>
</dbReference>
<organism evidence="1">
    <name type="scientific">freshwater metagenome</name>
    <dbReference type="NCBI Taxonomy" id="449393"/>
    <lineage>
        <taxon>unclassified sequences</taxon>
        <taxon>metagenomes</taxon>
        <taxon>ecological metagenomes</taxon>
    </lineage>
</organism>
<accession>A0A6J6EYN0</accession>
<reference evidence="1" key="1">
    <citation type="submission" date="2020-05" db="EMBL/GenBank/DDBJ databases">
        <authorList>
            <person name="Chiriac C."/>
            <person name="Salcher M."/>
            <person name="Ghai R."/>
            <person name="Kavagutti S V."/>
        </authorList>
    </citation>
    <scope>NUCLEOTIDE SEQUENCE</scope>
</reference>
<name>A0A6J6EYN0_9ZZZZ</name>
<dbReference type="EMBL" id="CAEZTS010000091">
    <property type="protein sequence ID" value="CAB4581780.1"/>
    <property type="molecule type" value="Genomic_DNA"/>
</dbReference>
<dbReference type="Pfam" id="PF05258">
    <property type="entry name" value="DciA"/>
    <property type="match status" value="1"/>
</dbReference>
<gene>
    <name evidence="1" type="ORF">UFOPK1722_01090</name>
</gene>
<dbReference type="AlphaFoldDB" id="A0A6J6EYN0"/>
<evidence type="ECO:0000313" key="1">
    <source>
        <dbReference type="EMBL" id="CAB4581780.1"/>
    </source>
</evidence>
<proteinExistence type="predicted"/>
<dbReference type="PANTHER" id="PTHR36456:SF1">
    <property type="entry name" value="UPF0232 PROTEIN SCO3875"/>
    <property type="match status" value="1"/>
</dbReference>
<protein>
    <submittedName>
        <fullName evidence="1">Unannotated protein</fullName>
    </submittedName>
</protein>
<sequence>MSTEPRPLSAGIERLLRSFRQGDRETTVTVFSRWAELVGEPVAQHVRPLKLDAGVLVVQVDDPAWATQMKFLESDLLQRLTEAGAGPVERLEIRVRRRR</sequence>
<dbReference type="InterPro" id="IPR007922">
    <property type="entry name" value="DciA-like"/>
</dbReference>